<accession>A0A8H6NFA2</accession>
<keyword evidence="2" id="KW-1185">Reference proteome</keyword>
<evidence type="ECO:0000313" key="1">
    <source>
        <dbReference type="EMBL" id="KAF6831259.1"/>
    </source>
</evidence>
<name>A0A8H6NFA2_9PEZI</name>
<proteinExistence type="predicted"/>
<dbReference type="EMBL" id="WIGM01000265">
    <property type="protein sequence ID" value="KAF6831259.1"/>
    <property type="molecule type" value="Genomic_DNA"/>
</dbReference>
<reference evidence="1" key="1">
    <citation type="journal article" date="2020" name="Phytopathology">
        <title>Genome Sequence Resources of Colletotrichum truncatum, C. plurivorum, C. musicola, and C. sojae: Four Species Pathogenic to Soybean (Glycine max).</title>
        <authorList>
            <person name="Rogerio F."/>
            <person name="Boufleur T.R."/>
            <person name="Ciampi-Guillardi M."/>
            <person name="Sukno S.A."/>
            <person name="Thon M.R."/>
            <person name="Massola Junior N.S."/>
            <person name="Baroncelli R."/>
        </authorList>
    </citation>
    <scope>NUCLEOTIDE SEQUENCE</scope>
    <source>
        <strain evidence="1">LFN0074</strain>
    </source>
</reference>
<dbReference type="AlphaFoldDB" id="A0A8H6NFA2"/>
<gene>
    <name evidence="1" type="ORF">CMUS01_07418</name>
</gene>
<organism evidence="1 2">
    <name type="scientific">Colletotrichum musicola</name>
    <dbReference type="NCBI Taxonomy" id="2175873"/>
    <lineage>
        <taxon>Eukaryota</taxon>
        <taxon>Fungi</taxon>
        <taxon>Dikarya</taxon>
        <taxon>Ascomycota</taxon>
        <taxon>Pezizomycotina</taxon>
        <taxon>Sordariomycetes</taxon>
        <taxon>Hypocreomycetidae</taxon>
        <taxon>Glomerellales</taxon>
        <taxon>Glomerellaceae</taxon>
        <taxon>Colletotrichum</taxon>
        <taxon>Colletotrichum orchidearum species complex</taxon>
    </lineage>
</organism>
<evidence type="ECO:0000313" key="2">
    <source>
        <dbReference type="Proteomes" id="UP000639643"/>
    </source>
</evidence>
<sequence>MVPLRQYVIVCFEGREVAKILAHVHSLSVAQRQRAGMLYSKPTEPTLGITDIDALLPPALTRGVAGNHEGQGQR</sequence>
<comment type="caution">
    <text evidence="1">The sequence shown here is derived from an EMBL/GenBank/DDBJ whole genome shotgun (WGS) entry which is preliminary data.</text>
</comment>
<dbReference type="Proteomes" id="UP000639643">
    <property type="component" value="Unassembled WGS sequence"/>
</dbReference>
<protein>
    <submittedName>
        <fullName evidence="1">Uncharacterized protein</fullName>
    </submittedName>
</protein>